<evidence type="ECO:0000313" key="2">
    <source>
        <dbReference type="EMBL" id="GJE99319.1"/>
    </source>
</evidence>
<dbReference type="Proteomes" id="UP000703269">
    <property type="component" value="Unassembled WGS sequence"/>
</dbReference>
<feature type="region of interest" description="Disordered" evidence="1">
    <location>
        <begin position="48"/>
        <end position="68"/>
    </location>
</feature>
<feature type="compositionally biased region" description="Low complexity" evidence="1">
    <location>
        <begin position="49"/>
        <end position="67"/>
    </location>
</feature>
<keyword evidence="3" id="KW-1185">Reference proteome</keyword>
<reference evidence="2 3" key="1">
    <citation type="submission" date="2021-08" db="EMBL/GenBank/DDBJ databases">
        <title>Draft Genome Sequence of Phanerochaete sordida strain YK-624.</title>
        <authorList>
            <person name="Mori T."/>
            <person name="Dohra H."/>
            <person name="Suzuki T."/>
            <person name="Kawagishi H."/>
            <person name="Hirai H."/>
        </authorList>
    </citation>
    <scope>NUCLEOTIDE SEQUENCE [LARGE SCALE GENOMIC DNA]</scope>
    <source>
        <strain evidence="2 3">YK-624</strain>
    </source>
</reference>
<name>A0A9P3GTE2_9APHY</name>
<accession>A0A9P3GTE2</accession>
<evidence type="ECO:0000256" key="1">
    <source>
        <dbReference type="SAM" id="MobiDB-lite"/>
    </source>
</evidence>
<gene>
    <name evidence="2" type="ORF">PsYK624_155730</name>
</gene>
<proteinExistence type="predicted"/>
<sequence length="118" mass="12176">MSDAAIPVNAAFTNINITPRCANSSVTVWMTRDFPVPPSPYRIIRKNCSSSSSEGSAAGRAASDGISVTDGSSSPLFAVAPSRLSMRSTPDPSASLALPSLAPATTVLWLRSCTSLSS</sequence>
<evidence type="ECO:0000313" key="3">
    <source>
        <dbReference type="Proteomes" id="UP000703269"/>
    </source>
</evidence>
<dbReference type="AlphaFoldDB" id="A0A9P3GTE2"/>
<dbReference type="EMBL" id="BPQB01000106">
    <property type="protein sequence ID" value="GJE99319.1"/>
    <property type="molecule type" value="Genomic_DNA"/>
</dbReference>
<comment type="caution">
    <text evidence="2">The sequence shown here is derived from an EMBL/GenBank/DDBJ whole genome shotgun (WGS) entry which is preliminary data.</text>
</comment>
<protein>
    <submittedName>
        <fullName evidence="2">Uncharacterized protein</fullName>
    </submittedName>
</protein>
<organism evidence="2 3">
    <name type="scientific">Phanerochaete sordida</name>
    <dbReference type="NCBI Taxonomy" id="48140"/>
    <lineage>
        <taxon>Eukaryota</taxon>
        <taxon>Fungi</taxon>
        <taxon>Dikarya</taxon>
        <taxon>Basidiomycota</taxon>
        <taxon>Agaricomycotina</taxon>
        <taxon>Agaricomycetes</taxon>
        <taxon>Polyporales</taxon>
        <taxon>Phanerochaetaceae</taxon>
        <taxon>Phanerochaete</taxon>
    </lineage>
</organism>